<feature type="domain" description="DUSP" evidence="4">
    <location>
        <begin position="878"/>
        <end position="993"/>
    </location>
</feature>
<dbReference type="CDD" id="cd02257">
    <property type="entry name" value="Peptidase_C19"/>
    <property type="match status" value="1"/>
</dbReference>
<dbReference type="InterPro" id="IPR001394">
    <property type="entry name" value="Peptidase_C19_UCH"/>
</dbReference>
<keyword evidence="6" id="KW-1185">Reference proteome</keyword>
<dbReference type="PROSITE" id="PS51283">
    <property type="entry name" value="DUSP"/>
    <property type="match status" value="1"/>
</dbReference>
<dbReference type="SUPFAM" id="SSF143791">
    <property type="entry name" value="DUSP-like"/>
    <property type="match status" value="1"/>
</dbReference>
<dbReference type="EMBL" id="JARKIK010000060">
    <property type="protein sequence ID" value="KAK8731633.1"/>
    <property type="molecule type" value="Genomic_DNA"/>
</dbReference>
<feature type="compositionally biased region" description="Basic and acidic residues" evidence="2">
    <location>
        <begin position="706"/>
        <end position="729"/>
    </location>
</feature>
<dbReference type="Gene3D" id="3.30.2230.10">
    <property type="entry name" value="DUSP-like"/>
    <property type="match status" value="1"/>
</dbReference>
<accession>A0AAW0WWK6</accession>
<comment type="similarity">
    <text evidence="1">Belongs to the peptidase C19 family.</text>
</comment>
<comment type="caution">
    <text evidence="5">The sequence shown here is derived from an EMBL/GenBank/DDBJ whole genome shotgun (WGS) entry which is preliminary data.</text>
</comment>
<dbReference type="Gene3D" id="3.90.70.10">
    <property type="entry name" value="Cysteine proteinases"/>
    <property type="match status" value="1"/>
</dbReference>
<dbReference type="GO" id="GO:0005634">
    <property type="term" value="C:nucleus"/>
    <property type="evidence" value="ECO:0007669"/>
    <property type="project" value="TreeGrafter"/>
</dbReference>
<sequence length="1215" mass="134761">MKEKISNDLSYIKAGYRSDKWKWVLSLPVVSGGGAPVSSLKEYKTPDSCGSSVKGASPDIVINEKSITENSDHPDTADLLVKNNGPNCFLSSSKPFSEDQLTKEQIMKTFGMDKCPKALPCQKRCSSNPWCLADLGSGTGKEKIRPTDQPRDPNKPVGLQNTANTCWINSALQALFQLPKFRNVINGVEGFAGEESLSCMLYLLQAMFVEMDTHANKAIACSPGSVFEKMGLFATQEIMRKDADHEVLKCVSEFLENTIDTLIADPRLGSKLSPLFNTNLMRLARWKCPTCETEHESHLAPATSYTMAAYVSGDECPLDQCLVDLQTETQTGVSLVCGSDSNSPGGCGARVKADRIVTPKIQTLPTILVIRNNSLMDRDLKRRLHVVYPETLDLTSHTLNHVAATYTLSAVIFHHGHWVKHFSAHVKTQNNKWYNFNDEQVSELTNRSTAGNPPESHRNYFSIANVANKYKHRSGLRVSRGAFVWIYVRSNTAEEEIARVSPPESVVEYVLQKQEESMTVNHQRQAEMKKEKEELLSQLAVFDMSEEFSLISEPLLSAWFNDDDLKYTPQPSVLAQALCDHKLFSPLKFHMIKCVRTEGVKALLSHRSGIHEDDTLVKLGMPLFLPSESGCCKQCIIKAVNHILFIEKVKALHKQAKKEARREHEGPTQVIGLETLEFWPRLALSAYVKENGIDLEGEEEENGMEISKKNEDNVKNEDENIDSDTKVDSSHVNGNGCEKTDIKPKSEGMVVSSCDKTNLVPETDSIIACDSRTGDVNTDLDLKDKAEKDFGNSEKKLSNSKGNETKEGSSELTLFNEDIVCRHNLLSPTAYSSKISNELAQEIMELCGDSIHPAMYQEDFDTCQDCRTLLEESIRACSSGRQQKKQLNNLYLEKKRPHPTRDTGKQIFLVSRDFIAAWKTYIRACERGELEVTAPTHLENAPLLCDHNHLLFPVFSLQSHQMTEYLVLVWEEEWNILKELYPPDHTITASFSDAGILQTVPSMCESGCVEVRAAQDYEEQFSYEHEIIHVRQVNSVNDIPRRSRSTRGAQATTPALTNESMGPRKKPRLAALGVGGGGSVGVAASITGVGGSAGVGGSSAGVGAASGSSSSSSSQRLVRASKTFSSTDTLREVQNFIAARTGIWPMLQTLWVCSEDQSDSGEDLPVQLTDDHRAMTLNALRVRPGDTIYFRAAVEDMERAAGDGVVEFNEIEDDW</sequence>
<name>A0AAW0WWK6_CHEQU</name>
<protein>
    <recommendedName>
        <fullName evidence="7">Ubiquitinyl hydrolase 1</fullName>
    </recommendedName>
</protein>
<dbReference type="InterPro" id="IPR050164">
    <property type="entry name" value="Peptidase_C19"/>
</dbReference>
<dbReference type="GO" id="GO:0016579">
    <property type="term" value="P:protein deubiquitination"/>
    <property type="evidence" value="ECO:0007669"/>
    <property type="project" value="InterPro"/>
</dbReference>
<dbReference type="InterPro" id="IPR028889">
    <property type="entry name" value="USP"/>
</dbReference>
<evidence type="ECO:0008006" key="7">
    <source>
        <dbReference type="Google" id="ProtNLM"/>
    </source>
</evidence>
<evidence type="ECO:0000256" key="2">
    <source>
        <dbReference type="SAM" id="MobiDB-lite"/>
    </source>
</evidence>
<evidence type="ECO:0000313" key="6">
    <source>
        <dbReference type="Proteomes" id="UP001445076"/>
    </source>
</evidence>
<dbReference type="Pfam" id="PF00443">
    <property type="entry name" value="UCH"/>
    <property type="match status" value="1"/>
</dbReference>
<dbReference type="GO" id="GO:0005829">
    <property type="term" value="C:cytosol"/>
    <property type="evidence" value="ECO:0007669"/>
    <property type="project" value="TreeGrafter"/>
</dbReference>
<dbReference type="PROSITE" id="PS50235">
    <property type="entry name" value="USP_3"/>
    <property type="match status" value="1"/>
</dbReference>
<proteinExistence type="inferred from homology"/>
<dbReference type="PROSITE" id="PS00972">
    <property type="entry name" value="USP_1"/>
    <property type="match status" value="1"/>
</dbReference>
<dbReference type="Proteomes" id="UP001445076">
    <property type="component" value="Unassembled WGS sequence"/>
</dbReference>
<dbReference type="AlphaFoldDB" id="A0AAW0WWK6"/>
<dbReference type="SUPFAM" id="SSF54001">
    <property type="entry name" value="Cysteine proteinases"/>
    <property type="match status" value="1"/>
</dbReference>
<dbReference type="InterPro" id="IPR038765">
    <property type="entry name" value="Papain-like_cys_pep_sf"/>
</dbReference>
<dbReference type="PANTHER" id="PTHR24006">
    <property type="entry name" value="UBIQUITIN CARBOXYL-TERMINAL HYDROLASE"/>
    <property type="match status" value="1"/>
</dbReference>
<dbReference type="InterPro" id="IPR035927">
    <property type="entry name" value="DUSP-like_sf"/>
</dbReference>
<dbReference type="InterPro" id="IPR006615">
    <property type="entry name" value="Pept_C19_DUSP"/>
</dbReference>
<feature type="region of interest" description="Disordered" evidence="2">
    <location>
        <begin position="698"/>
        <end position="743"/>
    </location>
</feature>
<reference evidence="5 6" key="1">
    <citation type="journal article" date="2024" name="BMC Genomics">
        <title>Genome assembly of redclaw crayfish (Cherax quadricarinatus) provides insights into its immune adaptation and hypoxia tolerance.</title>
        <authorList>
            <person name="Liu Z."/>
            <person name="Zheng J."/>
            <person name="Li H."/>
            <person name="Fang K."/>
            <person name="Wang S."/>
            <person name="He J."/>
            <person name="Zhou D."/>
            <person name="Weng S."/>
            <person name="Chi M."/>
            <person name="Gu Z."/>
            <person name="He J."/>
            <person name="Li F."/>
            <person name="Wang M."/>
        </authorList>
    </citation>
    <scope>NUCLEOTIDE SEQUENCE [LARGE SCALE GENOMIC DNA]</scope>
    <source>
        <strain evidence="5">ZL_2023a</strain>
    </source>
</reference>
<feature type="domain" description="USP" evidence="3">
    <location>
        <begin position="157"/>
        <end position="490"/>
    </location>
</feature>
<dbReference type="InterPro" id="IPR018200">
    <property type="entry name" value="USP_CS"/>
</dbReference>
<evidence type="ECO:0000259" key="4">
    <source>
        <dbReference type="PROSITE" id="PS51283"/>
    </source>
</evidence>
<dbReference type="GO" id="GO:0004843">
    <property type="term" value="F:cysteine-type deubiquitinase activity"/>
    <property type="evidence" value="ECO:0007669"/>
    <property type="project" value="InterPro"/>
</dbReference>
<feature type="compositionally biased region" description="Polar residues" evidence="2">
    <location>
        <begin position="1046"/>
        <end position="1060"/>
    </location>
</feature>
<evidence type="ECO:0000259" key="3">
    <source>
        <dbReference type="PROSITE" id="PS50235"/>
    </source>
</evidence>
<organism evidence="5 6">
    <name type="scientific">Cherax quadricarinatus</name>
    <name type="common">Australian red claw crayfish</name>
    <dbReference type="NCBI Taxonomy" id="27406"/>
    <lineage>
        <taxon>Eukaryota</taxon>
        <taxon>Metazoa</taxon>
        <taxon>Ecdysozoa</taxon>
        <taxon>Arthropoda</taxon>
        <taxon>Crustacea</taxon>
        <taxon>Multicrustacea</taxon>
        <taxon>Malacostraca</taxon>
        <taxon>Eumalacostraca</taxon>
        <taxon>Eucarida</taxon>
        <taxon>Decapoda</taxon>
        <taxon>Pleocyemata</taxon>
        <taxon>Astacidea</taxon>
        <taxon>Parastacoidea</taxon>
        <taxon>Parastacidae</taxon>
        <taxon>Cherax</taxon>
    </lineage>
</organism>
<evidence type="ECO:0000256" key="1">
    <source>
        <dbReference type="ARBA" id="ARBA00009085"/>
    </source>
</evidence>
<evidence type="ECO:0000313" key="5">
    <source>
        <dbReference type="EMBL" id="KAK8731633.1"/>
    </source>
</evidence>
<gene>
    <name evidence="5" type="ORF">OTU49_007400</name>
</gene>
<feature type="region of interest" description="Disordered" evidence="2">
    <location>
        <begin position="1038"/>
        <end position="1065"/>
    </location>
</feature>